<organism evidence="3 4">
    <name type="scientific">Zingiber officinale</name>
    <name type="common">Ginger</name>
    <name type="synonym">Amomum zingiber</name>
    <dbReference type="NCBI Taxonomy" id="94328"/>
    <lineage>
        <taxon>Eukaryota</taxon>
        <taxon>Viridiplantae</taxon>
        <taxon>Streptophyta</taxon>
        <taxon>Embryophyta</taxon>
        <taxon>Tracheophyta</taxon>
        <taxon>Spermatophyta</taxon>
        <taxon>Magnoliopsida</taxon>
        <taxon>Liliopsida</taxon>
        <taxon>Zingiberales</taxon>
        <taxon>Zingiberaceae</taxon>
        <taxon>Zingiber</taxon>
    </lineage>
</organism>
<dbReference type="PANTHER" id="PTHR10551">
    <property type="entry name" value="FASCIN"/>
    <property type="match status" value="1"/>
</dbReference>
<keyword evidence="1" id="KW-1133">Transmembrane helix</keyword>
<dbReference type="PANTHER" id="PTHR10551:SF9">
    <property type="entry name" value="FASCIN-2"/>
    <property type="match status" value="1"/>
</dbReference>
<dbReference type="InterPro" id="IPR010431">
    <property type="entry name" value="Fascin"/>
</dbReference>
<feature type="transmembrane region" description="Helical" evidence="1">
    <location>
        <begin position="138"/>
        <end position="158"/>
    </location>
</feature>
<evidence type="ECO:0000256" key="1">
    <source>
        <dbReference type="SAM" id="Phobius"/>
    </source>
</evidence>
<feature type="domain" description="DUF7910" evidence="2">
    <location>
        <begin position="289"/>
        <end position="333"/>
    </location>
</feature>
<sequence>MPPISLKPTAIPLYPNAGSISADAGQCRPSLLCFPIPLPSSVPNPSAQHRLAGRDPSSNTRTCWILGQQPLIGEFDLEDNRSTISATHLDPAATISWRWISDHDYDFEIIRDWIYVVDHCCLRLVFLSLSQNPTLRRLLLLTALFIASLLTTLFTAFFDASLLTASLLTTLFAASFLAALFVASTFGLATSSSRPQLSAIFTASSSSPRLSAIFVASFSPESPPRHLDFHPSSLPPHYFNPALCSALALILMGVFLANGLSEKVRGVNLGGWLVVEGWIRPSLFDGIPNQDMLDGTEVQLKSVLLQKYVSDVNGGGGNVTVDRDVASAWETFKEALKTSVLQLLTSKGSKTELQLGFRKPAVIMIVGVNGGGKTTSLGLVKILKKYDKRPFFTTDLLYKLVKECVAMLDHLFPNNNLSFQQNATDKQIRSKSSTVKTD</sequence>
<dbReference type="SUPFAM" id="SSF51445">
    <property type="entry name" value="(Trans)glycosidases"/>
    <property type="match status" value="1"/>
</dbReference>
<dbReference type="InterPro" id="IPR027417">
    <property type="entry name" value="P-loop_NTPase"/>
</dbReference>
<dbReference type="SUPFAM" id="SSF52540">
    <property type="entry name" value="P-loop containing nucleoside triphosphate hydrolases"/>
    <property type="match status" value="1"/>
</dbReference>
<dbReference type="InterPro" id="IPR017853">
    <property type="entry name" value="GH"/>
</dbReference>
<feature type="transmembrane region" description="Helical" evidence="1">
    <location>
        <begin position="238"/>
        <end position="257"/>
    </location>
</feature>
<keyword evidence="4" id="KW-1185">Reference proteome</keyword>
<dbReference type="EMBL" id="JACMSC010000021">
    <property type="protein sequence ID" value="KAG6470301.1"/>
    <property type="molecule type" value="Genomic_DNA"/>
</dbReference>
<evidence type="ECO:0000313" key="3">
    <source>
        <dbReference type="EMBL" id="KAG6470301.1"/>
    </source>
</evidence>
<dbReference type="Pfam" id="PF25490">
    <property type="entry name" value="DUF7910"/>
    <property type="match status" value="1"/>
</dbReference>
<evidence type="ECO:0000313" key="4">
    <source>
        <dbReference type="Proteomes" id="UP000734854"/>
    </source>
</evidence>
<accession>A0A8J5CUN0</accession>
<reference evidence="3 4" key="1">
    <citation type="submission" date="2020-08" db="EMBL/GenBank/DDBJ databases">
        <title>Plant Genome Project.</title>
        <authorList>
            <person name="Zhang R.-G."/>
        </authorList>
    </citation>
    <scope>NUCLEOTIDE SEQUENCE [LARGE SCALE GENOMIC DNA]</scope>
    <source>
        <tissue evidence="3">Rhizome</tissue>
    </source>
</reference>
<gene>
    <name evidence="3" type="ORF">ZIOFF_071366</name>
</gene>
<dbReference type="Gene3D" id="3.20.20.80">
    <property type="entry name" value="Glycosidases"/>
    <property type="match status" value="1"/>
</dbReference>
<dbReference type="GO" id="GO:0051015">
    <property type="term" value="F:actin filament binding"/>
    <property type="evidence" value="ECO:0007669"/>
    <property type="project" value="InterPro"/>
</dbReference>
<feature type="transmembrane region" description="Helical" evidence="1">
    <location>
        <begin position="170"/>
        <end position="190"/>
    </location>
</feature>
<keyword evidence="1" id="KW-0472">Membrane</keyword>
<name>A0A8J5CUN0_ZINOF</name>
<dbReference type="Proteomes" id="UP000734854">
    <property type="component" value="Unassembled WGS sequence"/>
</dbReference>
<dbReference type="InterPro" id="IPR057232">
    <property type="entry name" value="DUF7910"/>
</dbReference>
<dbReference type="GO" id="GO:0015629">
    <property type="term" value="C:actin cytoskeleton"/>
    <property type="evidence" value="ECO:0007669"/>
    <property type="project" value="TreeGrafter"/>
</dbReference>
<dbReference type="GO" id="GO:0005737">
    <property type="term" value="C:cytoplasm"/>
    <property type="evidence" value="ECO:0007669"/>
    <property type="project" value="TreeGrafter"/>
</dbReference>
<dbReference type="GO" id="GO:0016477">
    <property type="term" value="P:cell migration"/>
    <property type="evidence" value="ECO:0007669"/>
    <property type="project" value="TreeGrafter"/>
</dbReference>
<dbReference type="GO" id="GO:0007163">
    <property type="term" value="P:establishment or maintenance of cell polarity"/>
    <property type="evidence" value="ECO:0007669"/>
    <property type="project" value="TreeGrafter"/>
</dbReference>
<keyword evidence="1" id="KW-0812">Transmembrane</keyword>
<comment type="caution">
    <text evidence="3">The sequence shown here is derived from an EMBL/GenBank/DDBJ whole genome shotgun (WGS) entry which is preliminary data.</text>
</comment>
<protein>
    <recommendedName>
        <fullName evidence="2">DUF7910 domain-containing protein</fullName>
    </recommendedName>
</protein>
<dbReference type="AlphaFoldDB" id="A0A8J5CUN0"/>
<proteinExistence type="predicted"/>
<evidence type="ECO:0000259" key="2">
    <source>
        <dbReference type="Pfam" id="PF25490"/>
    </source>
</evidence>
<dbReference type="GO" id="GO:0051017">
    <property type="term" value="P:actin filament bundle assembly"/>
    <property type="evidence" value="ECO:0007669"/>
    <property type="project" value="TreeGrafter"/>
</dbReference>